<evidence type="ECO:0000313" key="2">
    <source>
        <dbReference type="Proteomes" id="UP000027058"/>
    </source>
</evidence>
<dbReference type="EMBL" id="JAAH01000082">
    <property type="protein sequence ID" value="KDE71849.1"/>
    <property type="molecule type" value="Genomic_DNA"/>
</dbReference>
<organism evidence="1 2">
    <name type="scientific">Fusobacterium necrophorum DJ-2</name>
    <dbReference type="NCBI Taxonomy" id="1441737"/>
    <lineage>
        <taxon>Bacteria</taxon>
        <taxon>Fusobacteriati</taxon>
        <taxon>Fusobacteriota</taxon>
        <taxon>Fusobacteriia</taxon>
        <taxon>Fusobacteriales</taxon>
        <taxon>Fusobacteriaceae</taxon>
        <taxon>Fusobacterium</taxon>
    </lineage>
</organism>
<comment type="caution">
    <text evidence="1">The sequence shown here is derived from an EMBL/GenBank/DDBJ whole genome shotgun (WGS) entry which is preliminary data.</text>
</comment>
<dbReference type="Proteomes" id="UP000027058">
    <property type="component" value="Unassembled WGS sequence"/>
</dbReference>
<protein>
    <submittedName>
        <fullName evidence="1">Uncharacterized protein</fullName>
    </submittedName>
</protein>
<reference evidence="1 2" key="1">
    <citation type="submission" date="2014-01" db="EMBL/GenBank/DDBJ databases">
        <title>Comparative genomics of Fusobacterium necrophorum wild isolates.</title>
        <authorList>
            <person name="Kittichotirat W."/>
            <person name="Bumgarner R.E."/>
            <person name="Lawrence P."/>
        </authorList>
    </citation>
    <scope>NUCLEOTIDE SEQUENCE [LARGE SCALE GENOMIC DNA]</scope>
    <source>
        <strain evidence="1 2">DJ-2</strain>
    </source>
</reference>
<sequence length="29" mass="3513">MLMKKRNEVFKGILGILEIKFLKSFFLIR</sequence>
<dbReference type="AlphaFoldDB" id="A0AB73C277"/>
<proteinExistence type="predicted"/>
<accession>A0AB73C277</accession>
<evidence type="ECO:0000313" key="1">
    <source>
        <dbReference type="EMBL" id="KDE71849.1"/>
    </source>
</evidence>
<name>A0AB73C277_9FUSO</name>
<gene>
    <name evidence="1" type="ORF">FUSO8_07290</name>
</gene>